<dbReference type="InterPro" id="IPR024775">
    <property type="entry name" value="DinB-like"/>
</dbReference>
<protein>
    <submittedName>
        <fullName evidence="2">DinB family protein</fullName>
    </submittedName>
</protein>
<dbReference type="Proteomes" id="UP000679749">
    <property type="component" value="Unassembled WGS sequence"/>
</dbReference>
<feature type="domain" description="DinB-like" evidence="1">
    <location>
        <begin position="9"/>
        <end position="147"/>
    </location>
</feature>
<dbReference type="Gene3D" id="1.20.120.450">
    <property type="entry name" value="dinb family like domain"/>
    <property type="match status" value="1"/>
</dbReference>
<comment type="caution">
    <text evidence="2">The sequence shown here is derived from an EMBL/GenBank/DDBJ whole genome shotgun (WGS) entry which is preliminary data.</text>
</comment>
<evidence type="ECO:0000259" key="1">
    <source>
        <dbReference type="Pfam" id="PF12867"/>
    </source>
</evidence>
<dbReference type="Pfam" id="PF12867">
    <property type="entry name" value="DinB_2"/>
    <property type="match status" value="1"/>
</dbReference>
<dbReference type="InterPro" id="IPR034660">
    <property type="entry name" value="DinB/YfiT-like"/>
</dbReference>
<sequence length="161" mass="18302">MTNDMLLRQVEVVRAITLQKVESITEDVADIMPKGFNNTIRWNVGHILIVQDQLASNFAGLPQQLSLEFVTLFGNRTRPSEWQVEPPTLQTLSYELKKQTAYIKESLGNRLQEKAIKPFVRLGFKMETIGEILSFSLHHEGMHTGVIYAIQRAIEGSNNSF</sequence>
<evidence type="ECO:0000313" key="3">
    <source>
        <dbReference type="Proteomes" id="UP000679749"/>
    </source>
</evidence>
<dbReference type="EMBL" id="JAGYPF010000003">
    <property type="protein sequence ID" value="MBS4214056.1"/>
    <property type="molecule type" value="Genomic_DNA"/>
</dbReference>
<reference evidence="2" key="1">
    <citation type="submission" date="2021-05" db="EMBL/GenBank/DDBJ databases">
        <title>Novel Bacillus species.</title>
        <authorList>
            <person name="Liu G."/>
        </authorList>
    </citation>
    <scope>NUCLEOTIDE SEQUENCE</scope>
    <source>
        <strain evidence="2">FJAT-49825</strain>
    </source>
</reference>
<dbReference type="RefSeq" id="WP_213118556.1">
    <property type="nucleotide sequence ID" value="NZ_JAGYPF010000003.1"/>
</dbReference>
<keyword evidence="3" id="KW-1185">Reference proteome</keyword>
<organism evidence="2 3">
    <name type="scientific">Neobacillus rhizophilus</name>
    <dbReference type="NCBI Taxonomy" id="2833579"/>
    <lineage>
        <taxon>Bacteria</taxon>
        <taxon>Bacillati</taxon>
        <taxon>Bacillota</taxon>
        <taxon>Bacilli</taxon>
        <taxon>Bacillales</taxon>
        <taxon>Bacillaceae</taxon>
        <taxon>Neobacillus</taxon>
    </lineage>
</organism>
<accession>A0A942U3L4</accession>
<dbReference type="SUPFAM" id="SSF109854">
    <property type="entry name" value="DinB/YfiT-like putative metalloenzymes"/>
    <property type="match status" value="1"/>
</dbReference>
<gene>
    <name evidence="2" type="ORF">KHA99_16490</name>
</gene>
<dbReference type="AlphaFoldDB" id="A0A942U3L4"/>
<name>A0A942U3L4_9BACI</name>
<proteinExistence type="predicted"/>
<evidence type="ECO:0000313" key="2">
    <source>
        <dbReference type="EMBL" id="MBS4214056.1"/>
    </source>
</evidence>